<proteinExistence type="inferred from homology"/>
<protein>
    <submittedName>
        <fullName evidence="3">Uncharacterized protein YndB with AHSA1/START domain</fullName>
    </submittedName>
</protein>
<dbReference type="RefSeq" id="WP_207620652.1">
    <property type="nucleotide sequence ID" value="NZ_BSPM01000008.1"/>
</dbReference>
<evidence type="ECO:0000256" key="1">
    <source>
        <dbReference type="ARBA" id="ARBA00006817"/>
    </source>
</evidence>
<dbReference type="InterPro" id="IPR013538">
    <property type="entry name" value="ASHA1/2-like_C"/>
</dbReference>
<accession>A0A4R6RNE9</accession>
<comment type="caution">
    <text evidence="3">The sequence shown here is derived from an EMBL/GenBank/DDBJ whole genome shotgun (WGS) entry which is preliminary data.</text>
</comment>
<dbReference type="Gene3D" id="3.30.530.20">
    <property type="match status" value="1"/>
</dbReference>
<gene>
    <name evidence="3" type="ORF">EDD54_1240</name>
</gene>
<dbReference type="CDD" id="cd08899">
    <property type="entry name" value="SRPBCC_CalC_Aha1-like_6"/>
    <property type="match status" value="1"/>
</dbReference>
<keyword evidence="4" id="KW-1185">Reference proteome</keyword>
<dbReference type="InterPro" id="IPR023393">
    <property type="entry name" value="START-like_dom_sf"/>
</dbReference>
<dbReference type="SUPFAM" id="SSF55961">
    <property type="entry name" value="Bet v1-like"/>
    <property type="match status" value="1"/>
</dbReference>
<reference evidence="3 4" key="1">
    <citation type="submission" date="2019-03" db="EMBL/GenBank/DDBJ databases">
        <title>Genomic Encyclopedia of Type Strains, Phase IV (KMG-IV): sequencing the most valuable type-strain genomes for metagenomic binning, comparative biology and taxonomic classification.</title>
        <authorList>
            <person name="Goeker M."/>
        </authorList>
    </citation>
    <scope>NUCLEOTIDE SEQUENCE [LARGE SCALE GENOMIC DNA]</scope>
    <source>
        <strain evidence="3 4">DSM 102969</strain>
    </source>
</reference>
<evidence type="ECO:0000313" key="3">
    <source>
        <dbReference type="EMBL" id="TDP87346.1"/>
    </source>
</evidence>
<dbReference type="AlphaFoldDB" id="A0A4R6RNE9"/>
<dbReference type="EMBL" id="SNXY01000006">
    <property type="protein sequence ID" value="TDP87346.1"/>
    <property type="molecule type" value="Genomic_DNA"/>
</dbReference>
<feature type="domain" description="Activator of Hsp90 ATPase homologue 1/2-like C-terminal" evidence="2">
    <location>
        <begin position="30"/>
        <end position="160"/>
    </location>
</feature>
<organism evidence="3 4">
    <name type="scientific">Oharaeibacter diazotrophicus</name>
    <dbReference type="NCBI Taxonomy" id="1920512"/>
    <lineage>
        <taxon>Bacteria</taxon>
        <taxon>Pseudomonadati</taxon>
        <taxon>Pseudomonadota</taxon>
        <taxon>Alphaproteobacteria</taxon>
        <taxon>Hyphomicrobiales</taxon>
        <taxon>Pleomorphomonadaceae</taxon>
        <taxon>Oharaeibacter</taxon>
    </lineage>
</organism>
<comment type="similarity">
    <text evidence="1">Belongs to the AHA1 family.</text>
</comment>
<evidence type="ECO:0000313" key="4">
    <source>
        <dbReference type="Proteomes" id="UP000294547"/>
    </source>
</evidence>
<dbReference type="Proteomes" id="UP000294547">
    <property type="component" value="Unassembled WGS sequence"/>
</dbReference>
<dbReference type="Pfam" id="PF08327">
    <property type="entry name" value="AHSA1"/>
    <property type="match status" value="1"/>
</dbReference>
<evidence type="ECO:0000259" key="2">
    <source>
        <dbReference type="Pfam" id="PF08327"/>
    </source>
</evidence>
<name>A0A4R6RNE9_9HYPH</name>
<sequence length="186" mass="20510">MARLDQMDDGGFGRLTARDEVRIERMLPGPRERVWRYLTEADLRRQWLAAGAFDLATGGAIELVFRNNELTEGDDPPPAHLAAHGEESRLRGTVLACDPPALLAFTWGTGPDASEVRFDLADADGGVRLTITHSRTRDRGMTVLVSTGWHVHLDILADRLAGRAPDGFWRRVAALQPVYDARTPSA</sequence>